<dbReference type="PANTHER" id="PTHR30137:SF16">
    <property type="entry name" value="BLL0895 PROTEIN"/>
    <property type="match status" value="1"/>
</dbReference>
<evidence type="ECO:0000256" key="3">
    <source>
        <dbReference type="ARBA" id="ARBA00023002"/>
    </source>
</evidence>
<organism evidence="6">
    <name type="scientific">Streptomyces aureus</name>
    <dbReference type="NCBI Taxonomy" id="193461"/>
    <lineage>
        <taxon>Bacteria</taxon>
        <taxon>Bacillati</taxon>
        <taxon>Actinomycetota</taxon>
        <taxon>Actinomycetes</taxon>
        <taxon>Kitasatosporales</taxon>
        <taxon>Streptomycetaceae</taxon>
        <taxon>Streptomyces</taxon>
    </lineage>
</organism>
<proteinExistence type="inferred from homology"/>
<evidence type="ECO:0000256" key="2">
    <source>
        <dbReference type="ARBA" id="ARBA00022630"/>
    </source>
</evidence>
<dbReference type="GO" id="GO:0016705">
    <property type="term" value="F:oxidoreductase activity, acting on paired donors, with incorporation or reduction of molecular oxygen"/>
    <property type="evidence" value="ECO:0007669"/>
    <property type="project" value="InterPro"/>
</dbReference>
<keyword evidence="4" id="KW-0503">Monooxygenase</keyword>
<dbReference type="PANTHER" id="PTHR30137">
    <property type="entry name" value="LUCIFERASE-LIKE MONOOXYGENASE"/>
    <property type="match status" value="1"/>
</dbReference>
<dbReference type="InterPro" id="IPR050766">
    <property type="entry name" value="Bact_Lucif_Oxidored"/>
</dbReference>
<dbReference type="AlphaFoldDB" id="A0A088DBM6"/>
<sequence length="374" mass="41448">MDRMGFGAFLSPLHPLGEDPALSLWRDLELAEWLDQLGFDELWVGEHHSAGWGTVSSPELFIATAAERTRHIRLGTGVVSLPYHHPFMVASRAVQLDQLTRGRFTLGVGAGSIPSDMHFLGIDPADTRRRTAESLEVILQLLDGEKPVTARTDWFELRDARLQLRPYAKTGLPLAVSSATSPFGMRLAGQHGISPISFGIPPRPGSQIGDLVGQWQHAEEAAAEHGRTIDRADWRVTLAVHVSESRSQALDEIVDGWMRYRNEYWALVGAPPVHSRAEARKALEEAIDRRSAIIGSVDECVQAVRDIQEATGGFGRLLVTVMDWAQREQMKRSFELLARFVAPHFNGALRGVTDSYEWTGEQARAFFARQGAGQ</sequence>
<evidence type="ECO:0000256" key="4">
    <source>
        <dbReference type="ARBA" id="ARBA00023033"/>
    </source>
</evidence>
<dbReference type="GO" id="GO:0005829">
    <property type="term" value="C:cytosol"/>
    <property type="evidence" value="ECO:0007669"/>
    <property type="project" value="TreeGrafter"/>
</dbReference>
<dbReference type="GO" id="GO:0004497">
    <property type="term" value="F:monooxygenase activity"/>
    <property type="evidence" value="ECO:0007669"/>
    <property type="project" value="UniProtKB-KW"/>
</dbReference>
<evidence type="ECO:0000259" key="5">
    <source>
        <dbReference type="Pfam" id="PF00296"/>
    </source>
</evidence>
<accession>A0A088DBM6</accession>
<name>A0A088DBM6_9ACTN</name>
<dbReference type="SUPFAM" id="SSF51679">
    <property type="entry name" value="Bacterial luciferase-like"/>
    <property type="match status" value="1"/>
</dbReference>
<evidence type="ECO:0000313" key="6">
    <source>
        <dbReference type="EMBL" id="AIL50181.1"/>
    </source>
</evidence>
<dbReference type="Gene3D" id="3.20.20.30">
    <property type="entry name" value="Luciferase-like domain"/>
    <property type="match status" value="1"/>
</dbReference>
<evidence type="ECO:0000256" key="1">
    <source>
        <dbReference type="ARBA" id="ARBA00010426"/>
    </source>
</evidence>
<dbReference type="EMBL" id="KF850685">
    <property type="protein sequence ID" value="AIL50181.1"/>
    <property type="molecule type" value="Genomic_DNA"/>
</dbReference>
<dbReference type="Pfam" id="PF00296">
    <property type="entry name" value="Bac_luciferase"/>
    <property type="match status" value="1"/>
</dbReference>
<reference evidence="6" key="1">
    <citation type="journal article" date="2014" name="ChemBioChem">
        <title>Biosynthesis of colabomycin E, a new manumycin-family metabolite, involves an unusual chain-length factor.</title>
        <authorList>
            <person name="Petrickova K."/>
            <person name="Pospisil S."/>
            <person name="Kuzma M."/>
            <person name="Tylova T."/>
            <person name="Jagr M."/>
            <person name="Tomek P."/>
            <person name="Chronakova A."/>
            <person name="Brabcova E."/>
            <person name="Andera L."/>
            <person name="Kristufek V."/>
            <person name="Petricek M."/>
        </authorList>
    </citation>
    <scope>NUCLEOTIDE SEQUENCE</scope>
    <source>
        <strain evidence="6">SOK1/5-04</strain>
    </source>
</reference>
<dbReference type="InterPro" id="IPR011251">
    <property type="entry name" value="Luciferase-like_dom"/>
</dbReference>
<keyword evidence="3" id="KW-0560">Oxidoreductase</keyword>
<gene>
    <name evidence="6" type="primary">colE3</name>
</gene>
<feature type="domain" description="Luciferase-like" evidence="5">
    <location>
        <begin position="4"/>
        <end position="310"/>
    </location>
</feature>
<dbReference type="InterPro" id="IPR036661">
    <property type="entry name" value="Luciferase-like_sf"/>
</dbReference>
<keyword evidence="2" id="KW-0285">Flavoprotein</keyword>
<protein>
    <submittedName>
        <fullName evidence="6">Putative 4-hydroxyprotocolabomycin epoxidase</fullName>
    </submittedName>
</protein>
<comment type="similarity">
    <text evidence="1">Belongs to the bacterial luciferase oxidoreductase family.</text>
</comment>